<dbReference type="Proteomes" id="UP000199597">
    <property type="component" value="Chromosome I"/>
</dbReference>
<dbReference type="EMBL" id="LT629766">
    <property type="protein sequence ID" value="SDR74087.1"/>
    <property type="molecule type" value="Genomic_DNA"/>
</dbReference>
<protein>
    <submittedName>
        <fullName evidence="2">Uncharacterized protein</fullName>
    </submittedName>
</protein>
<accession>A0A1H1LI44</accession>
<reference evidence="3" key="1">
    <citation type="submission" date="2016-10" db="EMBL/GenBank/DDBJ databases">
        <authorList>
            <person name="Varghese N."/>
            <person name="Submissions S."/>
        </authorList>
    </citation>
    <scope>NUCLEOTIDE SEQUENCE [LARGE SCALE GENOMIC DNA]</scope>
    <source>
        <strain evidence="3">DSM 23676</strain>
    </source>
</reference>
<feature type="region of interest" description="Disordered" evidence="1">
    <location>
        <begin position="1"/>
        <end position="26"/>
    </location>
</feature>
<feature type="region of interest" description="Disordered" evidence="1">
    <location>
        <begin position="59"/>
        <end position="79"/>
    </location>
</feature>
<gene>
    <name evidence="2" type="ORF">SAMN04489752_0114</name>
</gene>
<evidence type="ECO:0000313" key="3">
    <source>
        <dbReference type="Proteomes" id="UP000199597"/>
    </source>
</evidence>
<proteinExistence type="predicted"/>
<keyword evidence="3" id="KW-1185">Reference proteome</keyword>
<evidence type="ECO:0000313" key="2">
    <source>
        <dbReference type="EMBL" id="SDR74087.1"/>
    </source>
</evidence>
<sequence length="79" mass="8825">MPCSFLAQARKVDEADPGHSQPRSRFPPCRGGVVRCTEEFGGREVLNSLPEFTILLPPNRPAPDQMWRPPEISVTVPVR</sequence>
<organism evidence="2 3">
    <name type="scientific">Brevibacterium siliguriense</name>
    <dbReference type="NCBI Taxonomy" id="1136497"/>
    <lineage>
        <taxon>Bacteria</taxon>
        <taxon>Bacillati</taxon>
        <taxon>Actinomycetota</taxon>
        <taxon>Actinomycetes</taxon>
        <taxon>Micrococcales</taxon>
        <taxon>Brevibacteriaceae</taxon>
        <taxon>Brevibacterium</taxon>
    </lineage>
</organism>
<name>A0A1H1LI44_9MICO</name>
<dbReference type="AlphaFoldDB" id="A0A1H1LI44"/>
<evidence type="ECO:0000256" key="1">
    <source>
        <dbReference type="SAM" id="MobiDB-lite"/>
    </source>
</evidence>